<organism evidence="1">
    <name type="scientific">Rhizophora mucronata</name>
    <name type="common">Asiatic mangrove</name>
    <dbReference type="NCBI Taxonomy" id="61149"/>
    <lineage>
        <taxon>Eukaryota</taxon>
        <taxon>Viridiplantae</taxon>
        <taxon>Streptophyta</taxon>
        <taxon>Embryophyta</taxon>
        <taxon>Tracheophyta</taxon>
        <taxon>Spermatophyta</taxon>
        <taxon>Magnoliopsida</taxon>
        <taxon>eudicotyledons</taxon>
        <taxon>Gunneridae</taxon>
        <taxon>Pentapetalae</taxon>
        <taxon>rosids</taxon>
        <taxon>fabids</taxon>
        <taxon>Malpighiales</taxon>
        <taxon>Rhizophoraceae</taxon>
        <taxon>Rhizophora</taxon>
    </lineage>
</organism>
<evidence type="ECO:0000313" key="1">
    <source>
        <dbReference type="EMBL" id="MBX40694.1"/>
    </source>
</evidence>
<protein>
    <submittedName>
        <fullName evidence="1">Uncharacterized protein</fullName>
    </submittedName>
</protein>
<name>A0A2P2NDZ4_RHIMU</name>
<dbReference type="EMBL" id="GGEC01060210">
    <property type="protein sequence ID" value="MBX40694.1"/>
    <property type="molecule type" value="Transcribed_RNA"/>
</dbReference>
<sequence length="11" mass="1385">MIVNILFQDYE</sequence>
<proteinExistence type="predicted"/>
<reference evidence="1" key="1">
    <citation type="submission" date="2018-02" db="EMBL/GenBank/DDBJ databases">
        <title>Rhizophora mucronata_Transcriptome.</title>
        <authorList>
            <person name="Meera S.P."/>
            <person name="Sreeshan A."/>
            <person name="Augustine A."/>
        </authorList>
    </citation>
    <scope>NUCLEOTIDE SEQUENCE</scope>
    <source>
        <tissue evidence="1">Leaf</tissue>
    </source>
</reference>
<accession>A0A2P2NDZ4</accession>